<sequence>MDRFLRIYMNDQLAMGVLWRQLARRTRDENRGTAAEPALRKVASEIAEDVETFRDIMRRLGLKPNPVKAGLVIGGERLARLKPNGRLTGYSPLSRFTELEFLVMGIEGKKQLWTTLRDIAGLGRRLPEIDFDELIERAQHQRTSLEPLRASAGAQAFGTENSPLSADSDSADTEP</sequence>
<gene>
    <name evidence="2" type="ORF">D7D52_16800</name>
</gene>
<dbReference type="RefSeq" id="WP_120737574.1">
    <property type="nucleotide sequence ID" value="NZ_CP032568.1"/>
</dbReference>
<evidence type="ECO:0008006" key="4">
    <source>
        <dbReference type="Google" id="ProtNLM"/>
    </source>
</evidence>
<proteinExistence type="predicted"/>
<feature type="compositionally biased region" description="Polar residues" evidence="1">
    <location>
        <begin position="158"/>
        <end position="168"/>
    </location>
</feature>
<protein>
    <recommendedName>
        <fullName evidence="4">DUF892 family protein</fullName>
    </recommendedName>
</protein>
<dbReference type="Proteomes" id="UP000267164">
    <property type="component" value="Chromosome"/>
</dbReference>
<evidence type="ECO:0000313" key="3">
    <source>
        <dbReference type="Proteomes" id="UP000267164"/>
    </source>
</evidence>
<dbReference type="OrthoDB" id="5504890at2"/>
<evidence type="ECO:0000256" key="1">
    <source>
        <dbReference type="SAM" id="MobiDB-lite"/>
    </source>
</evidence>
<reference evidence="2 3" key="1">
    <citation type="submission" date="2018-09" db="EMBL/GenBank/DDBJ databases">
        <title>Nocardia yunnanensis sp. nov., an actinomycete isolated from a soil sample.</title>
        <authorList>
            <person name="Zhang J."/>
        </authorList>
    </citation>
    <scope>NUCLEOTIDE SEQUENCE [LARGE SCALE GENOMIC DNA]</scope>
    <source>
        <strain evidence="2 3">CFHS0054</strain>
    </source>
</reference>
<dbReference type="AlphaFoldDB" id="A0A386ZBL6"/>
<evidence type="ECO:0000313" key="2">
    <source>
        <dbReference type="EMBL" id="AYF75252.1"/>
    </source>
</evidence>
<organism evidence="2 3">
    <name type="scientific">Nocardia yunnanensis</name>
    <dbReference type="NCBI Taxonomy" id="2382165"/>
    <lineage>
        <taxon>Bacteria</taxon>
        <taxon>Bacillati</taxon>
        <taxon>Actinomycetota</taxon>
        <taxon>Actinomycetes</taxon>
        <taxon>Mycobacteriales</taxon>
        <taxon>Nocardiaceae</taxon>
        <taxon>Nocardia</taxon>
    </lineage>
</organism>
<dbReference type="EMBL" id="CP032568">
    <property type="protein sequence ID" value="AYF75252.1"/>
    <property type="molecule type" value="Genomic_DNA"/>
</dbReference>
<accession>A0A386ZBL6</accession>
<dbReference type="KEGG" id="nyu:D7D52_16800"/>
<keyword evidence="3" id="KW-1185">Reference proteome</keyword>
<feature type="region of interest" description="Disordered" evidence="1">
    <location>
        <begin position="145"/>
        <end position="175"/>
    </location>
</feature>
<name>A0A386ZBL6_9NOCA</name>